<dbReference type="Pfam" id="PF04811">
    <property type="entry name" value="Sec23_trunk"/>
    <property type="match status" value="1"/>
</dbReference>
<evidence type="ECO:0000256" key="2">
    <source>
        <dbReference type="ARBA" id="ARBA00008334"/>
    </source>
</evidence>
<sequence>DKLKMPLGIVLQPLAPLPLEAMEEGTEPLGVPTVNFGAVGTIVRCKSCRTYVNPFVHWEANGRRWTCNLCGFSQLTPDQYFASLDETGKRTDRYQRPELSRGAIEYIAPGEYMVRPPQPPVFMFVIDVSYTAVVTGMLDTVVASIKEAILSGNLPGGSRTQIGIITFDTSLHFYNLNANLSQPQMLVVSDLEDIFVPLPDDVLVPIQDGASCRGDTHAPCAAWTGQEARRARARPDARTRRG</sequence>
<evidence type="ECO:0000259" key="4">
    <source>
        <dbReference type="Pfam" id="PF04810"/>
    </source>
</evidence>
<dbReference type="PANTHER" id="PTHR13803">
    <property type="entry name" value="SEC24-RELATED PROTEIN"/>
    <property type="match status" value="1"/>
</dbReference>
<comment type="caution">
    <text evidence="6">The sequence shown here is derived from an EMBL/GenBank/DDBJ whole genome shotgun (WGS) entry which is preliminary data.</text>
</comment>
<evidence type="ECO:0000313" key="6">
    <source>
        <dbReference type="EMBL" id="CAK0832601.1"/>
    </source>
</evidence>
<dbReference type="InterPro" id="IPR036465">
    <property type="entry name" value="vWFA_dom_sf"/>
</dbReference>
<comment type="similarity">
    <text evidence="2">Belongs to the SEC23/SEC24 family. SEC24 subfamily.</text>
</comment>
<keyword evidence="7" id="KW-1185">Reference proteome</keyword>
<name>A0ABN9SLC3_9DINO</name>
<evidence type="ECO:0000256" key="1">
    <source>
        <dbReference type="ARBA" id="ARBA00004394"/>
    </source>
</evidence>
<dbReference type="SUPFAM" id="SSF82919">
    <property type="entry name" value="Zn-finger domain of Sec23/24"/>
    <property type="match status" value="1"/>
</dbReference>
<protein>
    <recommendedName>
        <fullName evidence="8">Protein transport protein SEC23</fullName>
    </recommendedName>
</protein>
<evidence type="ECO:0000259" key="5">
    <source>
        <dbReference type="Pfam" id="PF04811"/>
    </source>
</evidence>
<dbReference type="InterPro" id="IPR006896">
    <property type="entry name" value="Sec23/24_trunk_dom"/>
</dbReference>
<dbReference type="Pfam" id="PF04810">
    <property type="entry name" value="zf-Sec23_Sec24"/>
    <property type="match status" value="1"/>
</dbReference>
<feature type="domain" description="Zinc finger Sec23/Sec24-type" evidence="4">
    <location>
        <begin position="42"/>
        <end position="80"/>
    </location>
</feature>
<dbReference type="InterPro" id="IPR036174">
    <property type="entry name" value="Znf_Sec23_Sec24_sf"/>
</dbReference>
<proteinExistence type="inferred from homology"/>
<dbReference type="Gene3D" id="2.30.30.380">
    <property type="entry name" value="Zn-finger domain of Sec23/24"/>
    <property type="match status" value="1"/>
</dbReference>
<dbReference type="PANTHER" id="PTHR13803:SF39">
    <property type="entry name" value="SECRETORY 24AB, ISOFORM A"/>
    <property type="match status" value="1"/>
</dbReference>
<accession>A0ABN9SLC3</accession>
<evidence type="ECO:0000256" key="3">
    <source>
        <dbReference type="ARBA" id="ARBA00023034"/>
    </source>
</evidence>
<comment type="subcellular location">
    <subcellularLocation>
        <location evidence="1">Golgi apparatus membrane</location>
    </subcellularLocation>
</comment>
<dbReference type="InterPro" id="IPR006895">
    <property type="entry name" value="Znf_Sec23_Sec24"/>
</dbReference>
<dbReference type="SUPFAM" id="SSF53300">
    <property type="entry name" value="vWA-like"/>
    <property type="match status" value="1"/>
</dbReference>
<dbReference type="Gene3D" id="3.40.50.410">
    <property type="entry name" value="von Willebrand factor, type A domain"/>
    <property type="match status" value="1"/>
</dbReference>
<dbReference type="InterPro" id="IPR050550">
    <property type="entry name" value="SEC23_SEC24_subfamily"/>
</dbReference>
<gene>
    <name evidence="6" type="ORF">PCOR1329_LOCUS30580</name>
</gene>
<organism evidence="6 7">
    <name type="scientific">Prorocentrum cordatum</name>
    <dbReference type="NCBI Taxonomy" id="2364126"/>
    <lineage>
        <taxon>Eukaryota</taxon>
        <taxon>Sar</taxon>
        <taxon>Alveolata</taxon>
        <taxon>Dinophyceae</taxon>
        <taxon>Prorocentrales</taxon>
        <taxon>Prorocentraceae</taxon>
        <taxon>Prorocentrum</taxon>
    </lineage>
</organism>
<dbReference type="Proteomes" id="UP001189429">
    <property type="component" value="Unassembled WGS sequence"/>
</dbReference>
<evidence type="ECO:0008006" key="8">
    <source>
        <dbReference type="Google" id="ProtNLM"/>
    </source>
</evidence>
<keyword evidence="3" id="KW-0333">Golgi apparatus</keyword>
<reference evidence="6" key="1">
    <citation type="submission" date="2023-10" db="EMBL/GenBank/DDBJ databases">
        <authorList>
            <person name="Chen Y."/>
            <person name="Shah S."/>
            <person name="Dougan E. K."/>
            <person name="Thang M."/>
            <person name="Chan C."/>
        </authorList>
    </citation>
    <scope>NUCLEOTIDE SEQUENCE [LARGE SCALE GENOMIC DNA]</scope>
</reference>
<evidence type="ECO:0000313" key="7">
    <source>
        <dbReference type="Proteomes" id="UP001189429"/>
    </source>
</evidence>
<dbReference type="EMBL" id="CAUYUJ010011782">
    <property type="protein sequence ID" value="CAK0832601.1"/>
    <property type="molecule type" value="Genomic_DNA"/>
</dbReference>
<feature type="domain" description="Sec23/Sec24 trunk" evidence="5">
    <location>
        <begin position="117"/>
        <end position="208"/>
    </location>
</feature>
<feature type="non-terminal residue" evidence="6">
    <location>
        <position position="1"/>
    </location>
</feature>